<proteinExistence type="predicted"/>
<keyword evidence="1" id="KW-0472">Membrane</keyword>
<accession>A0ABV6B0W9</accession>
<organism evidence="2 3">
    <name type="scientific">Deinococcus oregonensis</name>
    <dbReference type="NCBI Taxonomy" id="1805970"/>
    <lineage>
        <taxon>Bacteria</taxon>
        <taxon>Thermotogati</taxon>
        <taxon>Deinococcota</taxon>
        <taxon>Deinococci</taxon>
        <taxon>Deinococcales</taxon>
        <taxon>Deinococcaceae</taxon>
        <taxon>Deinococcus</taxon>
    </lineage>
</organism>
<dbReference type="EMBL" id="JBHLYR010000032">
    <property type="protein sequence ID" value="MFB9992630.1"/>
    <property type="molecule type" value="Genomic_DNA"/>
</dbReference>
<protein>
    <submittedName>
        <fullName evidence="2">Uncharacterized protein</fullName>
    </submittedName>
</protein>
<evidence type="ECO:0000313" key="3">
    <source>
        <dbReference type="Proteomes" id="UP001589733"/>
    </source>
</evidence>
<keyword evidence="1" id="KW-0812">Transmembrane</keyword>
<feature type="transmembrane region" description="Helical" evidence="1">
    <location>
        <begin position="53"/>
        <end position="72"/>
    </location>
</feature>
<evidence type="ECO:0000256" key="1">
    <source>
        <dbReference type="SAM" id="Phobius"/>
    </source>
</evidence>
<sequence length="101" mass="10740">MGVFIILVIPVYVAFDTKNAFLGLLTFLLISIPAFVVDGLENTGKTSPDQNKLLSFLAAFLTAFGIIYPVFGNSLGDSLLAGLAALFGTILGSQIRESRGR</sequence>
<dbReference type="RefSeq" id="WP_380009891.1">
    <property type="nucleotide sequence ID" value="NZ_JBHLYR010000032.1"/>
</dbReference>
<comment type="caution">
    <text evidence="2">The sequence shown here is derived from an EMBL/GenBank/DDBJ whole genome shotgun (WGS) entry which is preliminary data.</text>
</comment>
<keyword evidence="1" id="KW-1133">Transmembrane helix</keyword>
<reference evidence="2 3" key="1">
    <citation type="submission" date="2024-09" db="EMBL/GenBank/DDBJ databases">
        <authorList>
            <person name="Sun Q."/>
            <person name="Mori K."/>
        </authorList>
    </citation>
    <scope>NUCLEOTIDE SEQUENCE [LARGE SCALE GENOMIC DNA]</scope>
    <source>
        <strain evidence="2 3">JCM 13503</strain>
    </source>
</reference>
<name>A0ABV6B0W9_9DEIO</name>
<evidence type="ECO:0000313" key="2">
    <source>
        <dbReference type="EMBL" id="MFB9992630.1"/>
    </source>
</evidence>
<keyword evidence="3" id="KW-1185">Reference proteome</keyword>
<dbReference type="Proteomes" id="UP001589733">
    <property type="component" value="Unassembled WGS sequence"/>
</dbReference>
<gene>
    <name evidence="2" type="ORF">ACFFLM_11690</name>
</gene>
<feature type="transmembrane region" description="Helical" evidence="1">
    <location>
        <begin position="20"/>
        <end position="41"/>
    </location>
</feature>